<keyword evidence="1" id="KW-1133">Transmembrane helix</keyword>
<feature type="transmembrane region" description="Helical" evidence="1">
    <location>
        <begin position="72"/>
        <end position="93"/>
    </location>
</feature>
<feature type="transmembrane region" description="Helical" evidence="1">
    <location>
        <begin position="99"/>
        <end position="122"/>
    </location>
</feature>
<accession>A0A326TUS6</accession>
<reference evidence="2 3" key="1">
    <citation type="submission" date="2018-06" db="EMBL/GenBank/DDBJ databases">
        <title>Genomic Encyclopedia of Archaeal and Bacterial Type Strains, Phase II (KMG-II): from individual species to whole genera.</title>
        <authorList>
            <person name="Goeker M."/>
        </authorList>
    </citation>
    <scope>NUCLEOTIDE SEQUENCE [LARGE SCALE GENOMIC DNA]</scope>
    <source>
        <strain evidence="2 3">ATCC BAA-1881</strain>
    </source>
</reference>
<proteinExistence type="predicted"/>
<keyword evidence="3" id="KW-1185">Reference proteome</keyword>
<feature type="transmembrane region" description="Helical" evidence="1">
    <location>
        <begin position="48"/>
        <end position="65"/>
    </location>
</feature>
<name>A0A326TUS6_THEHA</name>
<organism evidence="2 3">
    <name type="scientific">Thermosporothrix hazakensis</name>
    <dbReference type="NCBI Taxonomy" id="644383"/>
    <lineage>
        <taxon>Bacteria</taxon>
        <taxon>Bacillati</taxon>
        <taxon>Chloroflexota</taxon>
        <taxon>Ktedonobacteria</taxon>
        <taxon>Ktedonobacterales</taxon>
        <taxon>Thermosporotrichaceae</taxon>
        <taxon>Thermosporothrix</taxon>
    </lineage>
</organism>
<evidence type="ECO:0000313" key="2">
    <source>
        <dbReference type="EMBL" id="PZW20730.1"/>
    </source>
</evidence>
<gene>
    <name evidence="2" type="ORF">EI42_05876</name>
</gene>
<sequence>MLASPLLFQHVLSIQNLLSQLCLGTAQIEIDVASHLTNGQSLFDAKDSSWITTALIFCLALLLFFQALVRLALLDVLWVISPIALLCYAFPAWQRWANLWMSAFIATIFVQFVQVVVIVLGVGLVSTFGGESGILGFLVGSAILCLVMKIPGWFASAVCTTLAGTPSTTAVLGQAIRQTAQVGGAIARAMLTA</sequence>
<dbReference type="AlphaFoldDB" id="A0A326TUS6"/>
<feature type="transmembrane region" description="Helical" evidence="1">
    <location>
        <begin position="134"/>
        <end position="154"/>
    </location>
</feature>
<keyword evidence="1" id="KW-0812">Transmembrane</keyword>
<evidence type="ECO:0008006" key="4">
    <source>
        <dbReference type="Google" id="ProtNLM"/>
    </source>
</evidence>
<dbReference type="EMBL" id="QKUF01000041">
    <property type="protein sequence ID" value="PZW20730.1"/>
    <property type="molecule type" value="Genomic_DNA"/>
</dbReference>
<protein>
    <recommendedName>
        <fullName evidence="4">TrbL/VirB6 plasmid conjugal transfer protein</fullName>
    </recommendedName>
</protein>
<dbReference type="RefSeq" id="WP_111326104.1">
    <property type="nucleotide sequence ID" value="NZ_BIFX01000001.1"/>
</dbReference>
<dbReference type="Proteomes" id="UP000248806">
    <property type="component" value="Unassembled WGS sequence"/>
</dbReference>
<evidence type="ECO:0000256" key="1">
    <source>
        <dbReference type="SAM" id="Phobius"/>
    </source>
</evidence>
<keyword evidence="1" id="KW-0472">Membrane</keyword>
<evidence type="ECO:0000313" key="3">
    <source>
        <dbReference type="Proteomes" id="UP000248806"/>
    </source>
</evidence>
<comment type="caution">
    <text evidence="2">The sequence shown here is derived from an EMBL/GenBank/DDBJ whole genome shotgun (WGS) entry which is preliminary data.</text>
</comment>